<accession>A0A9W9WYB1</accession>
<dbReference type="AlphaFoldDB" id="A0A9W9WYB1"/>
<dbReference type="Proteomes" id="UP001147760">
    <property type="component" value="Unassembled WGS sequence"/>
</dbReference>
<evidence type="ECO:0000313" key="2">
    <source>
        <dbReference type="Proteomes" id="UP001147760"/>
    </source>
</evidence>
<sequence length="64" mass="7146">MEIGLLEKLEAETMRSNAYQLLSSGADTNTIARYMMANCTISANHARTPLRMLHMPLDMLSDVC</sequence>
<dbReference type="EMBL" id="JAPWDO010000003">
    <property type="protein sequence ID" value="KAJ5478983.1"/>
    <property type="molecule type" value="Genomic_DNA"/>
</dbReference>
<name>A0A9W9WYB1_9EURO</name>
<reference evidence="1" key="2">
    <citation type="journal article" date="2023" name="IMA Fungus">
        <title>Comparative genomic study of the Penicillium genus elucidates a diverse pangenome and 15 lateral gene transfer events.</title>
        <authorList>
            <person name="Petersen C."/>
            <person name="Sorensen T."/>
            <person name="Nielsen M.R."/>
            <person name="Sondergaard T.E."/>
            <person name="Sorensen J.L."/>
            <person name="Fitzpatrick D.A."/>
            <person name="Frisvad J.C."/>
            <person name="Nielsen K.L."/>
        </authorList>
    </citation>
    <scope>NUCLEOTIDE SEQUENCE</scope>
    <source>
        <strain evidence="1">IBT 17660</strain>
    </source>
</reference>
<protein>
    <submittedName>
        <fullName evidence="1">Uncharacterized protein</fullName>
    </submittedName>
</protein>
<comment type="caution">
    <text evidence="1">The sequence shown here is derived from an EMBL/GenBank/DDBJ whole genome shotgun (WGS) entry which is preliminary data.</text>
</comment>
<proteinExistence type="predicted"/>
<reference evidence="1" key="1">
    <citation type="submission" date="2022-12" db="EMBL/GenBank/DDBJ databases">
        <authorList>
            <person name="Petersen C."/>
        </authorList>
    </citation>
    <scope>NUCLEOTIDE SEQUENCE</scope>
    <source>
        <strain evidence="1">IBT 17660</strain>
    </source>
</reference>
<evidence type="ECO:0000313" key="1">
    <source>
        <dbReference type="EMBL" id="KAJ5478983.1"/>
    </source>
</evidence>
<gene>
    <name evidence="1" type="ORF">N7530_004492</name>
</gene>
<organism evidence="1 2">
    <name type="scientific">Penicillium desertorum</name>
    <dbReference type="NCBI Taxonomy" id="1303715"/>
    <lineage>
        <taxon>Eukaryota</taxon>
        <taxon>Fungi</taxon>
        <taxon>Dikarya</taxon>
        <taxon>Ascomycota</taxon>
        <taxon>Pezizomycotina</taxon>
        <taxon>Eurotiomycetes</taxon>
        <taxon>Eurotiomycetidae</taxon>
        <taxon>Eurotiales</taxon>
        <taxon>Aspergillaceae</taxon>
        <taxon>Penicillium</taxon>
    </lineage>
</organism>
<keyword evidence="2" id="KW-1185">Reference proteome</keyword>